<evidence type="ECO:0000259" key="6">
    <source>
        <dbReference type="PROSITE" id="PS50835"/>
    </source>
</evidence>
<name>A0A087XQD7_POEFO</name>
<feature type="transmembrane region" description="Helical" evidence="4">
    <location>
        <begin position="232"/>
        <end position="257"/>
    </location>
</feature>
<evidence type="ECO:0000313" key="8">
    <source>
        <dbReference type="Proteomes" id="UP000028760"/>
    </source>
</evidence>
<dbReference type="CTD" id="101884674"/>
<dbReference type="InterPro" id="IPR036179">
    <property type="entry name" value="Ig-like_dom_sf"/>
</dbReference>
<dbReference type="Pfam" id="PF22705">
    <property type="entry name" value="C2-set_3"/>
    <property type="match status" value="1"/>
</dbReference>
<evidence type="ECO:0000256" key="2">
    <source>
        <dbReference type="ARBA" id="ARBA00023136"/>
    </source>
</evidence>
<keyword evidence="4" id="KW-1133">Transmembrane helix</keyword>
<reference evidence="7" key="3">
    <citation type="submission" date="2025-09" db="UniProtKB">
        <authorList>
            <consortium name="Ensembl"/>
        </authorList>
    </citation>
    <scope>IDENTIFICATION</scope>
</reference>
<dbReference type="InterPro" id="IPR053896">
    <property type="entry name" value="BTN3A2-like_Ig-C"/>
</dbReference>
<evidence type="ECO:0000256" key="3">
    <source>
        <dbReference type="ARBA" id="ARBA00023319"/>
    </source>
</evidence>
<keyword evidence="3" id="KW-0393">Immunoglobulin domain</keyword>
<dbReference type="Gene3D" id="2.60.40.10">
    <property type="entry name" value="Immunoglobulins"/>
    <property type="match status" value="2"/>
</dbReference>
<reference evidence="8" key="1">
    <citation type="submission" date="2013-10" db="EMBL/GenBank/DDBJ databases">
        <authorList>
            <person name="Schartl M."/>
            <person name="Warren W."/>
        </authorList>
    </citation>
    <scope>NUCLEOTIDE SEQUENCE [LARGE SCALE GENOMIC DNA]</scope>
    <source>
        <strain evidence="8">female</strain>
    </source>
</reference>
<dbReference type="InterPro" id="IPR013783">
    <property type="entry name" value="Ig-like_fold"/>
</dbReference>
<evidence type="ECO:0000256" key="1">
    <source>
        <dbReference type="ARBA" id="ARBA00004370"/>
    </source>
</evidence>
<dbReference type="OrthoDB" id="8822248at2759"/>
<evidence type="ECO:0000313" key="7">
    <source>
        <dbReference type="Ensembl" id="ENSPFOP00000007990.2"/>
    </source>
</evidence>
<keyword evidence="8" id="KW-1185">Reference proteome</keyword>
<dbReference type="Proteomes" id="UP000028760">
    <property type="component" value="Unassembled WGS sequence"/>
</dbReference>
<dbReference type="eggNOG" id="ENOG502S015">
    <property type="taxonomic scope" value="Eukaryota"/>
</dbReference>
<keyword evidence="4" id="KW-0812">Transmembrane</keyword>
<evidence type="ECO:0000256" key="5">
    <source>
        <dbReference type="SAM" id="SignalP"/>
    </source>
</evidence>
<evidence type="ECO:0000256" key="4">
    <source>
        <dbReference type="SAM" id="Phobius"/>
    </source>
</evidence>
<dbReference type="InterPro" id="IPR003599">
    <property type="entry name" value="Ig_sub"/>
</dbReference>
<dbReference type="Ensembl" id="ENSPFOT00000008002.2">
    <property type="protein sequence ID" value="ENSPFOP00000007990.2"/>
    <property type="gene ID" value="ENSPFOG00000008069.2"/>
</dbReference>
<accession>A0A087XQD7</accession>
<proteinExistence type="predicted"/>
<feature type="chain" id="PRO_5001833339" evidence="5">
    <location>
        <begin position="18"/>
        <end position="359"/>
    </location>
</feature>
<feature type="domain" description="Ig-like" evidence="6">
    <location>
        <begin position="138"/>
        <end position="216"/>
    </location>
</feature>
<dbReference type="OMA" id="WETRRQM"/>
<dbReference type="GO" id="GO:0016020">
    <property type="term" value="C:membrane"/>
    <property type="evidence" value="ECO:0007669"/>
    <property type="project" value="UniProtKB-SubCell"/>
</dbReference>
<dbReference type="SUPFAM" id="SSF48726">
    <property type="entry name" value="Immunoglobulin"/>
    <property type="match status" value="2"/>
</dbReference>
<feature type="signal peptide" evidence="5">
    <location>
        <begin position="1"/>
        <end position="17"/>
    </location>
</feature>
<sequence>MDILLLLVLVLSWWTEAARTQMNLTPASLTVVVGDEARFRCSTSNTAWTLMTWLLGNRPVLTIDKRNGVLPTINPNITAEKCSKPKTDCWEFILRHTERSHQGQVACDLQLIDRRTAELLVQEKGNVKVFGENRLAFKGELVLFQCQAAGWYPEPTLQWQVHDKKVSRDEYNISTEEKENLFAVSSNLSIQAGRSSVVGCLASVSALRKPLESSVSLTVVAEVLEEEEDCTILVASAASLAALLLLVLLSICTVLCYRHSRKAKKTPQEVLRSDQSGFWGSSVAEATGGNVNQGFSSESTTDVDSSEIIVGTRSQMNFDTFRKVPDVVHSSSLSLHTEGRNTEFQEDNAVSNVRRITTV</sequence>
<dbReference type="AlphaFoldDB" id="A0A087XQD7"/>
<dbReference type="PROSITE" id="PS50835">
    <property type="entry name" value="IG_LIKE"/>
    <property type="match status" value="1"/>
</dbReference>
<dbReference type="RefSeq" id="XP_007575169.1">
    <property type="nucleotide sequence ID" value="XM_007575107.2"/>
</dbReference>
<dbReference type="EMBL" id="AYCK01016497">
    <property type="status" value="NOT_ANNOTATED_CDS"/>
    <property type="molecule type" value="Genomic_DNA"/>
</dbReference>
<dbReference type="STRING" id="48698.ENSPFOP00000007990"/>
<dbReference type="InterPro" id="IPR007110">
    <property type="entry name" value="Ig-like_dom"/>
</dbReference>
<reference evidence="7" key="2">
    <citation type="submission" date="2025-08" db="UniProtKB">
        <authorList>
            <consortium name="Ensembl"/>
        </authorList>
    </citation>
    <scope>IDENTIFICATION</scope>
</reference>
<comment type="subcellular location">
    <subcellularLocation>
        <location evidence="1">Membrane</location>
    </subcellularLocation>
</comment>
<keyword evidence="2 4" id="KW-0472">Membrane</keyword>
<organism evidence="7 8">
    <name type="scientific">Poecilia formosa</name>
    <name type="common">Amazon molly</name>
    <name type="synonym">Limia formosa</name>
    <dbReference type="NCBI Taxonomy" id="48698"/>
    <lineage>
        <taxon>Eukaryota</taxon>
        <taxon>Metazoa</taxon>
        <taxon>Chordata</taxon>
        <taxon>Craniata</taxon>
        <taxon>Vertebrata</taxon>
        <taxon>Euteleostomi</taxon>
        <taxon>Actinopterygii</taxon>
        <taxon>Neopterygii</taxon>
        <taxon>Teleostei</taxon>
        <taxon>Neoteleostei</taxon>
        <taxon>Acanthomorphata</taxon>
        <taxon>Ovalentaria</taxon>
        <taxon>Atherinomorphae</taxon>
        <taxon>Cyprinodontiformes</taxon>
        <taxon>Poeciliidae</taxon>
        <taxon>Poeciliinae</taxon>
        <taxon>Poecilia</taxon>
    </lineage>
</organism>
<dbReference type="KEGG" id="pfor:103153988"/>
<dbReference type="PANTHER" id="PTHR44991:SF1">
    <property type="entry name" value="IMMUNOGLOBULIN SUPERFAMILY MEMBER 5"/>
    <property type="match status" value="1"/>
</dbReference>
<protein>
    <submittedName>
        <fullName evidence="7">Immunoglobulin superfamily member 5-like</fullName>
    </submittedName>
</protein>
<keyword evidence="5" id="KW-0732">Signal</keyword>
<dbReference type="SMART" id="SM00409">
    <property type="entry name" value="IG"/>
    <property type="match status" value="2"/>
</dbReference>
<dbReference type="GeneTree" id="ENSGT00940000165615"/>
<dbReference type="GeneID" id="103153988"/>
<dbReference type="PANTHER" id="PTHR44991">
    <property type="entry name" value="IMMUNOGLOBULIN SUPERFAMILY MEMBER 5"/>
    <property type="match status" value="1"/>
</dbReference>